<dbReference type="Proteomes" id="UP000008037">
    <property type="component" value="Chromosome"/>
</dbReference>
<reference evidence="2 3" key="1">
    <citation type="journal article" date="2012" name="Environ. Microbiol.">
        <title>The genome of the ammonia-oxidizing Candidatus Nitrososphaera gargensis: insights into metabolic versatility and environmental adaptations.</title>
        <authorList>
            <person name="Spang A."/>
            <person name="Poehlein A."/>
            <person name="Offre P."/>
            <person name="Zumbragel S."/>
            <person name="Haider S."/>
            <person name="Rychlik N."/>
            <person name="Nowka B."/>
            <person name="Schmeisser C."/>
            <person name="Lebedeva E.V."/>
            <person name="Rattei T."/>
            <person name="Bohm C."/>
            <person name="Schmid M."/>
            <person name="Galushko A."/>
            <person name="Hatzenpichler R."/>
            <person name="Weinmaier T."/>
            <person name="Daniel R."/>
            <person name="Schleper C."/>
            <person name="Spieck E."/>
            <person name="Streit W."/>
            <person name="Wagner M."/>
        </authorList>
    </citation>
    <scope>NUCLEOTIDE SEQUENCE [LARGE SCALE GENOMIC DNA]</scope>
    <source>
        <strain evidence="3">Ga9.2</strain>
    </source>
</reference>
<keyword evidence="1" id="KW-0812">Transmembrane</keyword>
<dbReference type="AlphaFoldDB" id="K0ICQ2"/>
<evidence type="ECO:0000313" key="3">
    <source>
        <dbReference type="Proteomes" id="UP000008037"/>
    </source>
</evidence>
<evidence type="ECO:0000256" key="1">
    <source>
        <dbReference type="SAM" id="Phobius"/>
    </source>
</evidence>
<feature type="transmembrane region" description="Helical" evidence="1">
    <location>
        <begin position="6"/>
        <end position="28"/>
    </location>
</feature>
<dbReference type="HOGENOM" id="CLU_2911662_0_0_2"/>
<evidence type="ECO:0000313" key="2">
    <source>
        <dbReference type="EMBL" id="AFU59146.1"/>
    </source>
</evidence>
<dbReference type="EMBL" id="CP002408">
    <property type="protein sequence ID" value="AFU59146.1"/>
    <property type="molecule type" value="Genomic_DNA"/>
</dbReference>
<keyword evidence="1" id="KW-0472">Membrane</keyword>
<name>K0ICQ2_NITGG</name>
<dbReference type="STRING" id="1237085.Ngar_c22160"/>
<sequence>MEPIMLGIISFDMIVGMLLGMATSPLMMKGIKAIRQKRKLDRMLHEIAEIRNKGPAV</sequence>
<dbReference type="GeneID" id="58787734"/>
<dbReference type="OrthoDB" id="374222at2157"/>
<gene>
    <name evidence="2" type="ordered locus">Ngar_c22160</name>
</gene>
<keyword evidence="1" id="KW-1133">Transmembrane helix</keyword>
<keyword evidence="3" id="KW-1185">Reference proteome</keyword>
<proteinExistence type="predicted"/>
<dbReference type="RefSeq" id="WP_015019681.1">
    <property type="nucleotide sequence ID" value="NC_018719.1"/>
</dbReference>
<protein>
    <submittedName>
        <fullName evidence="2">Uncharacterized protein</fullName>
    </submittedName>
</protein>
<dbReference type="InParanoid" id="K0ICQ2"/>
<dbReference type="KEGG" id="nga:Ngar_c22160"/>
<organism evidence="2 3">
    <name type="scientific">Nitrososphaera gargensis (strain Ga9.2)</name>
    <dbReference type="NCBI Taxonomy" id="1237085"/>
    <lineage>
        <taxon>Archaea</taxon>
        <taxon>Nitrososphaerota</taxon>
        <taxon>Nitrososphaeria</taxon>
        <taxon>Nitrososphaerales</taxon>
        <taxon>Nitrososphaeraceae</taxon>
        <taxon>Nitrososphaera</taxon>
    </lineage>
</organism>
<accession>K0ICQ2</accession>
<dbReference type="BioCyc" id="CNIT1237085:G1324-2214-MONOMER"/>